<dbReference type="GO" id="GO:0005829">
    <property type="term" value="C:cytosol"/>
    <property type="evidence" value="ECO:0007669"/>
    <property type="project" value="TreeGrafter"/>
</dbReference>
<dbReference type="InterPro" id="IPR006379">
    <property type="entry name" value="HAD-SF_hydro_IIB"/>
</dbReference>
<accession>A0A1H8EM09</accession>
<dbReference type="NCBIfam" id="TIGR00099">
    <property type="entry name" value="Cof-subfamily"/>
    <property type="match status" value="1"/>
</dbReference>
<dbReference type="EMBL" id="FODF01000001">
    <property type="protein sequence ID" value="SEN20513.1"/>
    <property type="molecule type" value="Genomic_DNA"/>
</dbReference>
<dbReference type="Pfam" id="PF08282">
    <property type="entry name" value="Hydrolase_3"/>
    <property type="match status" value="1"/>
</dbReference>
<dbReference type="GO" id="GO:0016791">
    <property type="term" value="F:phosphatase activity"/>
    <property type="evidence" value="ECO:0007669"/>
    <property type="project" value="TreeGrafter"/>
</dbReference>
<dbReference type="PANTHER" id="PTHR10000">
    <property type="entry name" value="PHOSPHOSERINE PHOSPHATASE"/>
    <property type="match status" value="1"/>
</dbReference>
<dbReference type="SUPFAM" id="SSF56784">
    <property type="entry name" value="HAD-like"/>
    <property type="match status" value="1"/>
</dbReference>
<evidence type="ECO:0000313" key="2">
    <source>
        <dbReference type="Proteomes" id="UP000199512"/>
    </source>
</evidence>
<dbReference type="SFLD" id="SFLDG01140">
    <property type="entry name" value="C2.B:_Phosphomannomutase_and_P"/>
    <property type="match status" value="1"/>
</dbReference>
<dbReference type="Proteomes" id="UP000199512">
    <property type="component" value="Unassembled WGS sequence"/>
</dbReference>
<dbReference type="InterPro" id="IPR036412">
    <property type="entry name" value="HAD-like_sf"/>
</dbReference>
<dbReference type="SFLD" id="SFLDS00003">
    <property type="entry name" value="Haloacid_Dehalogenase"/>
    <property type="match status" value="1"/>
</dbReference>
<sequence length="268" mass="29954">MIKHIFCDLDGTLYRDGITEKDKESIRLAQENGIMFHIATGRVYSHTVSIIEEADVKGYSICENGSFIYNNDGECIYRGTLDDMQINKIINLYNSLDYIEKNDDIIYFKYDGKIIVAVDGSAVEYFSRGYTVESDILERDTYNSAVGNIGILSNNHEKLEKLVEDFKAHFGSDFDIYISGPTTMNIVPRGVSKLEAIRIVCKRLGASLDEIMTIGDSPNDICMLRNIKMSFAMSDSKDSVKSEAGFETPSVADAVKMAIDFNNEMAGV</sequence>
<keyword evidence="2" id="KW-1185">Reference proteome</keyword>
<proteinExistence type="predicted"/>
<dbReference type="GO" id="GO:0000287">
    <property type="term" value="F:magnesium ion binding"/>
    <property type="evidence" value="ECO:0007669"/>
    <property type="project" value="TreeGrafter"/>
</dbReference>
<dbReference type="RefSeq" id="WP_091973355.1">
    <property type="nucleotide sequence ID" value="NZ_FODF01000001.1"/>
</dbReference>
<dbReference type="Gene3D" id="3.30.1240.10">
    <property type="match status" value="1"/>
</dbReference>
<evidence type="ECO:0000313" key="1">
    <source>
        <dbReference type="EMBL" id="SEN20513.1"/>
    </source>
</evidence>
<dbReference type="PANTHER" id="PTHR10000:SF8">
    <property type="entry name" value="HAD SUPERFAMILY HYDROLASE-LIKE, TYPE 3"/>
    <property type="match status" value="1"/>
</dbReference>
<protein>
    <recommendedName>
        <fullName evidence="3">Haloacid dehalogenase</fullName>
    </recommendedName>
</protein>
<dbReference type="InterPro" id="IPR000150">
    <property type="entry name" value="Cof"/>
</dbReference>
<evidence type="ECO:0008006" key="3">
    <source>
        <dbReference type="Google" id="ProtNLM"/>
    </source>
</evidence>
<dbReference type="OrthoDB" id="306707at2"/>
<dbReference type="STRING" id="215200.SAMN05216454_101174"/>
<organism evidence="1 2">
    <name type="scientific">Peptostreptococcus russellii</name>
    <dbReference type="NCBI Taxonomy" id="215200"/>
    <lineage>
        <taxon>Bacteria</taxon>
        <taxon>Bacillati</taxon>
        <taxon>Bacillota</taxon>
        <taxon>Clostridia</taxon>
        <taxon>Peptostreptococcales</taxon>
        <taxon>Peptostreptococcaceae</taxon>
        <taxon>Peptostreptococcus</taxon>
    </lineage>
</organism>
<reference evidence="1 2" key="1">
    <citation type="submission" date="2016-10" db="EMBL/GenBank/DDBJ databases">
        <authorList>
            <person name="de Groot N.N."/>
        </authorList>
    </citation>
    <scope>NUCLEOTIDE SEQUENCE [LARGE SCALE GENOMIC DNA]</scope>
    <source>
        <strain evidence="1 2">Calf135</strain>
    </source>
</reference>
<dbReference type="AlphaFoldDB" id="A0A1H8EM09"/>
<gene>
    <name evidence="1" type="ORF">SAMN05216454_101174</name>
</gene>
<name>A0A1H8EM09_9FIRM</name>
<dbReference type="InterPro" id="IPR023214">
    <property type="entry name" value="HAD_sf"/>
</dbReference>
<dbReference type="NCBIfam" id="TIGR01484">
    <property type="entry name" value="HAD-SF-IIB"/>
    <property type="match status" value="1"/>
</dbReference>
<dbReference type="Gene3D" id="3.40.50.1000">
    <property type="entry name" value="HAD superfamily/HAD-like"/>
    <property type="match status" value="1"/>
</dbReference>